<evidence type="ECO:0000313" key="2">
    <source>
        <dbReference type="Proteomes" id="UP001151760"/>
    </source>
</evidence>
<reference evidence="1" key="2">
    <citation type="submission" date="2022-01" db="EMBL/GenBank/DDBJ databases">
        <authorList>
            <person name="Yamashiro T."/>
            <person name="Shiraishi A."/>
            <person name="Satake H."/>
            <person name="Nakayama K."/>
        </authorList>
    </citation>
    <scope>NUCLEOTIDE SEQUENCE</scope>
</reference>
<evidence type="ECO:0000313" key="1">
    <source>
        <dbReference type="EMBL" id="GJT73776.1"/>
    </source>
</evidence>
<dbReference type="Proteomes" id="UP001151760">
    <property type="component" value="Unassembled WGS sequence"/>
</dbReference>
<dbReference type="EMBL" id="BQNB010018382">
    <property type="protein sequence ID" value="GJT73776.1"/>
    <property type="molecule type" value="Genomic_DNA"/>
</dbReference>
<comment type="caution">
    <text evidence="1">The sequence shown here is derived from an EMBL/GenBank/DDBJ whole genome shotgun (WGS) entry which is preliminary data.</text>
</comment>
<name>A0ABQ5GE86_9ASTR</name>
<sequence length="68" mass="7727">MGFTLILATLDGLDMGLLKDVVGEDDCDDDDDCDEEMSLIEYLLCVLHLLKSGNDWMRRISLRNSLDF</sequence>
<protein>
    <submittedName>
        <fullName evidence="1">Uncharacterized protein</fullName>
    </submittedName>
</protein>
<gene>
    <name evidence="1" type="ORF">Tco_1033062</name>
</gene>
<reference evidence="1" key="1">
    <citation type="journal article" date="2022" name="Int. J. Mol. Sci.">
        <title>Draft Genome of Tanacetum Coccineum: Genomic Comparison of Closely Related Tanacetum-Family Plants.</title>
        <authorList>
            <person name="Yamashiro T."/>
            <person name="Shiraishi A."/>
            <person name="Nakayama K."/>
            <person name="Satake H."/>
        </authorList>
    </citation>
    <scope>NUCLEOTIDE SEQUENCE</scope>
</reference>
<accession>A0ABQ5GE86</accession>
<keyword evidence="2" id="KW-1185">Reference proteome</keyword>
<organism evidence="1 2">
    <name type="scientific">Tanacetum coccineum</name>
    <dbReference type="NCBI Taxonomy" id="301880"/>
    <lineage>
        <taxon>Eukaryota</taxon>
        <taxon>Viridiplantae</taxon>
        <taxon>Streptophyta</taxon>
        <taxon>Embryophyta</taxon>
        <taxon>Tracheophyta</taxon>
        <taxon>Spermatophyta</taxon>
        <taxon>Magnoliopsida</taxon>
        <taxon>eudicotyledons</taxon>
        <taxon>Gunneridae</taxon>
        <taxon>Pentapetalae</taxon>
        <taxon>asterids</taxon>
        <taxon>campanulids</taxon>
        <taxon>Asterales</taxon>
        <taxon>Asteraceae</taxon>
        <taxon>Asteroideae</taxon>
        <taxon>Anthemideae</taxon>
        <taxon>Anthemidinae</taxon>
        <taxon>Tanacetum</taxon>
    </lineage>
</organism>
<proteinExistence type="predicted"/>